<name>U5VQD0_9ACTN</name>
<dbReference type="EMBL" id="CP006272">
    <property type="protein sequence ID" value="AGZ39133.1"/>
    <property type="molecule type" value="Genomic_DNA"/>
</dbReference>
<accession>U5VQD0</accession>
<proteinExistence type="predicted"/>
<dbReference type="PATRIC" id="fig|1246995.3.peg.852"/>
<gene>
    <name evidence="2" type="ORF">AFR_04220</name>
</gene>
<keyword evidence="3" id="KW-1185">Reference proteome</keyword>
<sequence length="336" mass="34561">MPDQLEKLFTDLRAGVLPEVRPPGTAAARHTVRRRRTTRTVVAAATAALAVTGGVVAINLPRTPERQESPADLTGSARLALDSQLPKLTGRLRTGAVEAEGRLTFPDLAAGGYTLAVTCAGAGSVRVDAELVRSAEETAVLGGQIVSCAHDALVSVMTFRLPDRGPVVITAEGDGSAAGHSAYALELGDGDGSGDYRPEGALYDPDAVPSDESSWNAGRAAAVFPQGGAGVPVQVTTEQLRGEEATGYSRTGDFELQVVCSGPGNLTMTVGAVPPGGDLTADSQALVTAEVPCNVDPATSLNDILSLPKGTTLLIVTVPDQAAWNRAGWAYRVTPV</sequence>
<dbReference type="OrthoDB" id="3291017at2"/>
<dbReference type="RefSeq" id="WP_023358078.1">
    <property type="nucleotide sequence ID" value="NC_022657.1"/>
</dbReference>
<evidence type="ECO:0000313" key="2">
    <source>
        <dbReference type="EMBL" id="AGZ39133.1"/>
    </source>
</evidence>
<dbReference type="Proteomes" id="UP000017746">
    <property type="component" value="Chromosome"/>
</dbReference>
<feature type="transmembrane region" description="Helical" evidence="1">
    <location>
        <begin position="41"/>
        <end position="60"/>
    </location>
</feature>
<evidence type="ECO:0000313" key="3">
    <source>
        <dbReference type="Proteomes" id="UP000017746"/>
    </source>
</evidence>
<dbReference type="HOGENOM" id="CLU_862307_0_0_11"/>
<keyword evidence="1" id="KW-0812">Transmembrane</keyword>
<keyword evidence="1" id="KW-1133">Transmembrane helix</keyword>
<dbReference type="KEGG" id="afs:AFR_04220"/>
<dbReference type="STRING" id="1246995.AFR_04220"/>
<protein>
    <submittedName>
        <fullName evidence="2">Uncharacterized protein</fullName>
    </submittedName>
</protein>
<keyword evidence="1" id="KW-0472">Membrane</keyword>
<reference evidence="2 3" key="1">
    <citation type="journal article" date="2014" name="J. Biotechnol.">
        <title>Complete genome sequence of the actinobacterium Actinoplanes friuliensis HAG 010964, producer of the lipopeptide antibiotic friulimycin.</title>
        <authorList>
            <person name="Ruckert C."/>
            <person name="Szczepanowski R."/>
            <person name="Albersmeier A."/>
            <person name="Goesmann A."/>
            <person name="Fischer N."/>
            <person name="Steinkamper A."/>
            <person name="Puhler A."/>
            <person name="Biener R."/>
            <person name="Schwartz D."/>
            <person name="Kalinowski J."/>
        </authorList>
    </citation>
    <scope>NUCLEOTIDE SEQUENCE [LARGE SCALE GENOMIC DNA]</scope>
    <source>
        <strain evidence="2 3">DSM 7358</strain>
    </source>
</reference>
<evidence type="ECO:0000256" key="1">
    <source>
        <dbReference type="SAM" id="Phobius"/>
    </source>
</evidence>
<organism evidence="2 3">
    <name type="scientific">Actinoplanes friuliensis DSM 7358</name>
    <dbReference type="NCBI Taxonomy" id="1246995"/>
    <lineage>
        <taxon>Bacteria</taxon>
        <taxon>Bacillati</taxon>
        <taxon>Actinomycetota</taxon>
        <taxon>Actinomycetes</taxon>
        <taxon>Micromonosporales</taxon>
        <taxon>Micromonosporaceae</taxon>
        <taxon>Actinoplanes</taxon>
    </lineage>
</organism>
<dbReference type="AlphaFoldDB" id="U5VQD0"/>